<evidence type="ECO:0000313" key="2">
    <source>
        <dbReference type="EMBL" id="CDI56420.1"/>
    </source>
</evidence>
<feature type="compositionally biased region" description="Gly residues" evidence="1">
    <location>
        <begin position="104"/>
        <end position="114"/>
    </location>
</feature>
<name>A0A077R1Q7_9BASI</name>
<organism evidence="2">
    <name type="scientific">Melanopsichium pennsylvanicum 4</name>
    <dbReference type="NCBI Taxonomy" id="1398559"/>
    <lineage>
        <taxon>Eukaryota</taxon>
        <taxon>Fungi</taxon>
        <taxon>Dikarya</taxon>
        <taxon>Basidiomycota</taxon>
        <taxon>Ustilaginomycotina</taxon>
        <taxon>Ustilaginomycetes</taxon>
        <taxon>Ustilaginales</taxon>
        <taxon>Ustilaginaceae</taxon>
        <taxon>Melanopsichium</taxon>
    </lineage>
</organism>
<reference evidence="2" key="1">
    <citation type="journal article" date="2014" name="Genome Biol. Evol.">
        <title>Gene Loss Rather Than Gene Gain Is Associated with a Host Jump from Monocots to Dicots in the Smut Fungus Melanopsichium pennsylvanicum.</title>
        <authorList>
            <person name="Sharma R."/>
            <person name="Mishra B."/>
            <person name="Runge F."/>
            <person name="Thines M."/>
        </authorList>
    </citation>
    <scope>NUCLEOTIDE SEQUENCE</scope>
    <source>
        <strain evidence="2">4</strain>
    </source>
</reference>
<protein>
    <submittedName>
        <fullName evidence="2">Uncharacterized protein</fullName>
    </submittedName>
</protein>
<accession>A0A077R1Q7</accession>
<dbReference type="EMBL" id="HG529686">
    <property type="protein sequence ID" value="CDI56420.1"/>
    <property type="molecule type" value="Genomic_DNA"/>
</dbReference>
<sequence length="114" mass="12143">MSRLAVHELVRAGRQRKQFRRPSNETGGSEMCLQMLSKIIRPPEELPTSLNWAFVRTFLGVGAIVTFEMLHASEALATVTDVELVGAANNEGWRPSVASSTSGSGAGGGARDAS</sequence>
<evidence type="ECO:0000256" key="1">
    <source>
        <dbReference type="SAM" id="MobiDB-lite"/>
    </source>
</evidence>
<feature type="region of interest" description="Disordered" evidence="1">
    <location>
        <begin position="92"/>
        <end position="114"/>
    </location>
</feature>
<proteinExistence type="predicted"/>
<dbReference type="AlphaFoldDB" id="A0A077R1Q7"/>